<dbReference type="InterPro" id="IPR038261">
    <property type="entry name" value="GPP34-like_sf"/>
</dbReference>
<comment type="caution">
    <text evidence="5">The sequence shown here is derived from an EMBL/GenBank/DDBJ whole genome shotgun (WGS) entry which is preliminary data.</text>
</comment>
<sequence length="217" mass="23159">MTRSTSARTLADLGLTLPEALMPFLHTDGGQPYRSAKPDALAAAAELSELAARGAVRLEDDHVAADAPTDGGPGESARAWIGDVTAELARGPVKVRTWLRGRDALAVQQAAAVERGLMTEGRGRLLGFGYDRHDVEPGVRERLLATVLATPEDPRSQALASILARSHLHRRHGITTEERRELTAIAKKAADGPFPEPTMSALDLALVTVVYTSTISE</sequence>
<dbReference type="Proteomes" id="UP001268542">
    <property type="component" value="Unassembled WGS sequence"/>
</dbReference>
<evidence type="ECO:0000313" key="5">
    <source>
        <dbReference type="EMBL" id="MDT9593116.1"/>
    </source>
</evidence>
<keyword evidence="6" id="KW-1185">Reference proteome</keyword>
<keyword evidence="3" id="KW-0446">Lipid-binding</keyword>
<proteinExistence type="predicted"/>
<evidence type="ECO:0000313" key="6">
    <source>
        <dbReference type="Proteomes" id="UP001268542"/>
    </source>
</evidence>
<dbReference type="InterPro" id="IPR008628">
    <property type="entry name" value="GPP34-like"/>
</dbReference>
<evidence type="ECO:0000256" key="3">
    <source>
        <dbReference type="ARBA" id="ARBA00023121"/>
    </source>
</evidence>
<accession>A0ABU3PV78</accession>
<protein>
    <submittedName>
        <fullName evidence="5">GPP34 family phosphoprotein</fullName>
    </submittedName>
</protein>
<name>A0ABU3PV78_9ACTN</name>
<evidence type="ECO:0000256" key="4">
    <source>
        <dbReference type="ARBA" id="ARBA00023136"/>
    </source>
</evidence>
<keyword evidence="4" id="KW-0472">Membrane</keyword>
<dbReference type="Pfam" id="PF05719">
    <property type="entry name" value="GPP34"/>
    <property type="match status" value="1"/>
</dbReference>
<reference evidence="5 6" key="1">
    <citation type="submission" date="2023-08" db="EMBL/GenBank/DDBJ databases">
        <title>Nocardioides seae sp. nov., a bacterium isolated from a soil.</title>
        <authorList>
            <person name="Wang X."/>
        </authorList>
    </citation>
    <scope>NUCLEOTIDE SEQUENCE [LARGE SCALE GENOMIC DNA]</scope>
    <source>
        <strain evidence="5 6">YZH12</strain>
    </source>
</reference>
<dbReference type="Gene3D" id="1.10.3630.10">
    <property type="entry name" value="yeast vps74-n-term truncation variant domain like"/>
    <property type="match status" value="1"/>
</dbReference>
<evidence type="ECO:0000256" key="1">
    <source>
        <dbReference type="ARBA" id="ARBA00004255"/>
    </source>
</evidence>
<organism evidence="5 6">
    <name type="scientific">Nocardioides imazamoxiresistens</name>
    <dbReference type="NCBI Taxonomy" id="3231893"/>
    <lineage>
        <taxon>Bacteria</taxon>
        <taxon>Bacillati</taxon>
        <taxon>Actinomycetota</taxon>
        <taxon>Actinomycetes</taxon>
        <taxon>Propionibacteriales</taxon>
        <taxon>Nocardioidaceae</taxon>
        <taxon>Nocardioides</taxon>
    </lineage>
</organism>
<keyword evidence="2" id="KW-0333">Golgi apparatus</keyword>
<gene>
    <name evidence="5" type="ORF">RDV89_08555</name>
</gene>
<dbReference type="EMBL" id="JAVYII010000003">
    <property type="protein sequence ID" value="MDT9593116.1"/>
    <property type="molecule type" value="Genomic_DNA"/>
</dbReference>
<comment type="subcellular location">
    <subcellularLocation>
        <location evidence="1">Golgi apparatus membrane</location>
        <topology evidence="1">Peripheral membrane protein</topology>
        <orientation evidence="1">Cytoplasmic side</orientation>
    </subcellularLocation>
</comment>
<dbReference type="RefSeq" id="WP_315732542.1">
    <property type="nucleotide sequence ID" value="NZ_JAVYII010000003.1"/>
</dbReference>
<evidence type="ECO:0000256" key="2">
    <source>
        <dbReference type="ARBA" id="ARBA00023034"/>
    </source>
</evidence>